<organism evidence="11 12">
    <name type="scientific">Faecalimonas umbilicata</name>
    <dbReference type="NCBI Taxonomy" id="1912855"/>
    <lineage>
        <taxon>Bacteria</taxon>
        <taxon>Bacillati</taxon>
        <taxon>Bacillota</taxon>
        <taxon>Clostridia</taxon>
        <taxon>Lachnospirales</taxon>
        <taxon>Lachnospiraceae</taxon>
        <taxon>Faecalimonas</taxon>
    </lineage>
</organism>
<dbReference type="PANTHER" id="PTHR43790">
    <property type="entry name" value="CARBOHYDRATE TRANSPORT ATP-BINDING PROTEIN MG119-RELATED"/>
    <property type="match status" value="1"/>
</dbReference>
<dbReference type="PROSITE" id="PS00211">
    <property type="entry name" value="ABC_TRANSPORTER_1"/>
    <property type="match status" value="2"/>
</dbReference>
<dbReference type="GeneID" id="97507332"/>
<dbReference type="FunFam" id="3.40.50.300:FF:000127">
    <property type="entry name" value="Ribose import ATP-binding protein RbsA"/>
    <property type="match status" value="1"/>
</dbReference>
<evidence type="ECO:0000256" key="1">
    <source>
        <dbReference type="ARBA" id="ARBA00004202"/>
    </source>
</evidence>
<evidence type="ECO:0000256" key="5">
    <source>
        <dbReference type="ARBA" id="ARBA00022741"/>
    </source>
</evidence>
<feature type="domain" description="ABC transporter" evidence="9">
    <location>
        <begin position="4"/>
        <end position="238"/>
    </location>
</feature>
<keyword evidence="3" id="KW-1003">Cell membrane</keyword>
<dbReference type="CDD" id="cd03215">
    <property type="entry name" value="ABC_Carb_Monos_II"/>
    <property type="match status" value="1"/>
</dbReference>
<dbReference type="GO" id="GO:0005886">
    <property type="term" value="C:plasma membrane"/>
    <property type="evidence" value="ECO:0007669"/>
    <property type="project" value="UniProtKB-SubCell"/>
</dbReference>
<evidence type="ECO:0000256" key="6">
    <source>
        <dbReference type="ARBA" id="ARBA00022840"/>
    </source>
</evidence>
<keyword evidence="13" id="KW-1185">Reference proteome</keyword>
<evidence type="ECO:0000256" key="3">
    <source>
        <dbReference type="ARBA" id="ARBA00022475"/>
    </source>
</evidence>
<dbReference type="CDD" id="cd03216">
    <property type="entry name" value="ABC_Carb_Monos_I"/>
    <property type="match status" value="1"/>
</dbReference>
<dbReference type="InterPro" id="IPR003593">
    <property type="entry name" value="AAA+_ATPase"/>
</dbReference>
<evidence type="ECO:0000256" key="2">
    <source>
        <dbReference type="ARBA" id="ARBA00022448"/>
    </source>
</evidence>
<keyword evidence="2" id="KW-0813">Transport</keyword>
<dbReference type="SUPFAM" id="SSF52540">
    <property type="entry name" value="P-loop containing nucleoside triphosphate hydrolases"/>
    <property type="match status" value="2"/>
</dbReference>
<keyword evidence="4" id="KW-0677">Repeat</keyword>
<dbReference type="SMART" id="SM00382">
    <property type="entry name" value="AAA"/>
    <property type="match status" value="1"/>
</dbReference>
<dbReference type="GO" id="GO:0016887">
    <property type="term" value="F:ATP hydrolysis activity"/>
    <property type="evidence" value="ECO:0007669"/>
    <property type="project" value="InterPro"/>
</dbReference>
<comment type="subcellular location">
    <subcellularLocation>
        <location evidence="1">Cell membrane</location>
        <topology evidence="1">Peripheral membrane protein</topology>
    </subcellularLocation>
</comment>
<dbReference type="InterPro" id="IPR027417">
    <property type="entry name" value="P-loop_NTPase"/>
</dbReference>
<dbReference type="GO" id="GO:0005524">
    <property type="term" value="F:ATP binding"/>
    <property type="evidence" value="ECO:0007669"/>
    <property type="project" value="UniProtKB-KW"/>
</dbReference>
<dbReference type="PROSITE" id="PS50893">
    <property type="entry name" value="ABC_TRANSPORTER_2"/>
    <property type="match status" value="2"/>
</dbReference>
<keyword evidence="6 11" id="KW-0067">ATP-binding</keyword>
<keyword evidence="7" id="KW-1278">Translocase</keyword>
<gene>
    <name evidence="11" type="ORF">EDD74_1334</name>
    <name evidence="10" type="ORF">FAEUMB_30120</name>
</gene>
<dbReference type="Proteomes" id="UP000702954">
    <property type="component" value="Unassembled WGS sequence"/>
</dbReference>
<comment type="caution">
    <text evidence="11">The sequence shown here is derived from an EMBL/GenBank/DDBJ whole genome shotgun (WGS) entry which is preliminary data.</text>
</comment>
<dbReference type="EMBL" id="BHEO01000008">
    <property type="protein sequence ID" value="GBU06471.1"/>
    <property type="molecule type" value="Genomic_DNA"/>
</dbReference>
<evidence type="ECO:0000313" key="13">
    <source>
        <dbReference type="Proteomes" id="UP000702954"/>
    </source>
</evidence>
<dbReference type="PANTHER" id="PTHR43790:SF4">
    <property type="entry name" value="GUANOSINE IMPORT ATP-BINDING PROTEIN NUPO"/>
    <property type="match status" value="1"/>
</dbReference>
<protein>
    <submittedName>
        <fullName evidence="10 11">ABC transporter ATP-binding protein</fullName>
    </submittedName>
</protein>
<proteinExistence type="predicted"/>
<name>A0A4R3J9P2_9FIRM</name>
<dbReference type="InterPro" id="IPR003439">
    <property type="entry name" value="ABC_transporter-like_ATP-bd"/>
</dbReference>
<dbReference type="Gene3D" id="3.40.50.300">
    <property type="entry name" value="P-loop containing nucleotide triphosphate hydrolases"/>
    <property type="match status" value="2"/>
</dbReference>
<dbReference type="InterPro" id="IPR017871">
    <property type="entry name" value="ABC_transporter-like_CS"/>
</dbReference>
<dbReference type="EMBL" id="SLZV01000033">
    <property type="protein sequence ID" value="TCS62237.1"/>
    <property type="molecule type" value="Genomic_DNA"/>
</dbReference>
<evidence type="ECO:0000313" key="12">
    <source>
        <dbReference type="Proteomes" id="UP000294613"/>
    </source>
</evidence>
<dbReference type="Pfam" id="PF00005">
    <property type="entry name" value="ABC_tran"/>
    <property type="match status" value="2"/>
</dbReference>
<dbReference type="InterPro" id="IPR050107">
    <property type="entry name" value="ABC_carbohydrate_import_ATPase"/>
</dbReference>
<dbReference type="Proteomes" id="UP000294613">
    <property type="component" value="Unassembled WGS sequence"/>
</dbReference>
<feature type="domain" description="ABC transporter" evidence="9">
    <location>
        <begin position="243"/>
        <end position="495"/>
    </location>
</feature>
<keyword evidence="8" id="KW-0472">Membrane</keyword>
<evidence type="ECO:0000256" key="8">
    <source>
        <dbReference type="ARBA" id="ARBA00023136"/>
    </source>
</evidence>
<reference evidence="10 13" key="1">
    <citation type="journal article" date="2018" name="Int. J. Syst. Evol. Microbiol.">
        <title>Draft Genome Sequence of Faecalimonas umbilicata JCM 30896T, an Acetate-Producing Bacterium Isolated from Human Feces.</title>
        <authorList>
            <person name="Sakamoto M."/>
            <person name="Ikeyama N."/>
            <person name="Yuki M."/>
            <person name="Ohkuma M."/>
        </authorList>
    </citation>
    <scope>NUCLEOTIDE SEQUENCE [LARGE SCALE GENOMIC DNA]</scope>
    <source>
        <strain evidence="10 13">EGH7</strain>
    </source>
</reference>
<evidence type="ECO:0000313" key="11">
    <source>
        <dbReference type="EMBL" id="TCS62237.1"/>
    </source>
</evidence>
<evidence type="ECO:0000256" key="7">
    <source>
        <dbReference type="ARBA" id="ARBA00022967"/>
    </source>
</evidence>
<evidence type="ECO:0000259" key="9">
    <source>
        <dbReference type="PROSITE" id="PS50893"/>
    </source>
</evidence>
<reference evidence="11 12" key="2">
    <citation type="submission" date="2019-03" db="EMBL/GenBank/DDBJ databases">
        <title>Genomic Encyclopedia of Type Strains, Phase IV (KMG-IV): sequencing the most valuable type-strain genomes for metagenomic binning, comparative biology and taxonomic classification.</title>
        <authorList>
            <person name="Goeker M."/>
        </authorList>
    </citation>
    <scope>NUCLEOTIDE SEQUENCE [LARGE SCALE GENOMIC DNA]</scope>
    <source>
        <strain evidence="11 12">DSM 103426</strain>
    </source>
</reference>
<evidence type="ECO:0000256" key="4">
    <source>
        <dbReference type="ARBA" id="ARBA00022737"/>
    </source>
</evidence>
<evidence type="ECO:0000313" key="10">
    <source>
        <dbReference type="EMBL" id="GBU06471.1"/>
    </source>
</evidence>
<sequence>MYAVEMRGITKRFPGMIANDQIEFLVEKGEIHSLLGENGAGKTTLMKILFGLYQPDGGSIKINGNEIKHQTAVKAFEMGLGMVHQHFMLIDNMTVWENIVLGSEPGNFMIDRKKGKEIVKHLSEKYHFDLDVDAKISEISVGMKQRVEILKTLYRGAEIIILDEPTAVLTPLEVEQLLQILLEMKKEGKTIIFITHKLKETMAVSDHVTILRSGKSVEFLKTTETTEKELAALMVGYEIDMTLERKKVEKGETILSLQNVRLLPQAEKTVDLEIRAGEILGIAGVEGNGQQQLEEMIMGLEKVKCGKIFFKQEEITGMSVKERCKRGIGYIPSDRYKRAILPGFSLKDNYLLGNQYKDSYARKGMLNQEYIEKKTKELMEKFDVRAVNGDQLIGALSGGNQQKLVLSREVDKDPDLILACQPVRGLDIGAIKFIHNVLLELRNQGKAVLLISAELSDLFQLSDRIGVLYKGEMMSLQETEKYTTESISLLMAGKKGV</sequence>
<dbReference type="AlphaFoldDB" id="A0A4R3J9P2"/>
<dbReference type="RefSeq" id="WP_008975198.1">
    <property type="nucleotide sequence ID" value="NZ_AP031411.1"/>
</dbReference>
<accession>A0A4R3J9P2</accession>
<keyword evidence="5" id="KW-0547">Nucleotide-binding</keyword>